<dbReference type="Proteomes" id="UP000228976">
    <property type="component" value="Unassembled WGS sequence"/>
</dbReference>
<evidence type="ECO:0000256" key="8">
    <source>
        <dbReference type="ARBA" id="ARBA00023136"/>
    </source>
</evidence>
<keyword evidence="14" id="KW-1185">Reference proteome</keyword>
<dbReference type="OrthoDB" id="9796672at2"/>
<feature type="transmembrane region" description="Helical" evidence="12">
    <location>
        <begin position="175"/>
        <end position="202"/>
    </location>
</feature>
<feature type="transmembrane region" description="Helical" evidence="12">
    <location>
        <begin position="147"/>
        <end position="169"/>
    </location>
</feature>
<dbReference type="InterPro" id="IPR004570">
    <property type="entry name" value="Phosphatidylglycerol_P_synth"/>
</dbReference>
<keyword evidence="5 12" id="KW-0812">Transmembrane</keyword>
<organism evidence="13 14">
    <name type="scientific">Aeriscardovia aeriphila</name>
    <dbReference type="NCBI Taxonomy" id="218139"/>
    <lineage>
        <taxon>Bacteria</taxon>
        <taxon>Bacillati</taxon>
        <taxon>Actinomycetota</taxon>
        <taxon>Actinomycetes</taxon>
        <taxon>Bifidobacteriales</taxon>
        <taxon>Bifidobacteriaceae</taxon>
        <taxon>Aeriscardovia</taxon>
    </lineage>
</organism>
<accession>A0A261FAI2</accession>
<dbReference type="Pfam" id="PF01066">
    <property type="entry name" value="CDP-OH_P_transf"/>
    <property type="match status" value="1"/>
</dbReference>
<evidence type="ECO:0000256" key="2">
    <source>
        <dbReference type="ARBA" id="ARBA00010441"/>
    </source>
</evidence>
<feature type="transmembrane region" description="Helical" evidence="12">
    <location>
        <begin position="33"/>
        <end position="50"/>
    </location>
</feature>
<dbReference type="InterPro" id="IPR000462">
    <property type="entry name" value="CDP-OH_P_trans"/>
</dbReference>
<feature type="transmembrane region" description="Helical" evidence="12">
    <location>
        <begin position="94"/>
        <end position="112"/>
    </location>
</feature>
<feature type="transmembrane region" description="Helical" evidence="12">
    <location>
        <begin position="56"/>
        <end position="73"/>
    </location>
</feature>
<dbReference type="PANTHER" id="PTHR14269">
    <property type="entry name" value="CDP-DIACYLGLYCEROL--GLYCEROL-3-PHOSPHATE 3-PHOSPHATIDYLTRANSFERASE-RELATED"/>
    <property type="match status" value="1"/>
</dbReference>
<dbReference type="GO" id="GO:0046474">
    <property type="term" value="P:glycerophospholipid biosynthetic process"/>
    <property type="evidence" value="ECO:0007669"/>
    <property type="project" value="TreeGrafter"/>
</dbReference>
<comment type="caution">
    <text evidence="13">The sequence shown here is derived from an EMBL/GenBank/DDBJ whole genome shotgun (WGS) entry which is preliminary data.</text>
</comment>
<reference evidence="13 14" key="1">
    <citation type="journal article" date="2017" name="BMC Genomics">
        <title>Comparative genomic and phylogenomic analyses of the Bifidobacteriaceae family.</title>
        <authorList>
            <person name="Lugli G.A."/>
            <person name="Milani C."/>
            <person name="Turroni F."/>
            <person name="Duranti S."/>
            <person name="Mancabelli L."/>
            <person name="Mangifesta M."/>
            <person name="Ferrario C."/>
            <person name="Modesto M."/>
            <person name="Mattarelli P."/>
            <person name="Jiri K."/>
            <person name="van Sinderen D."/>
            <person name="Ventura M."/>
        </authorList>
    </citation>
    <scope>NUCLEOTIDE SEQUENCE [LARGE SCALE GENOMIC DNA]</scope>
    <source>
        <strain evidence="13 14">LMG 21773</strain>
    </source>
</reference>
<dbReference type="InterPro" id="IPR050324">
    <property type="entry name" value="CDP-alcohol_PTase-I"/>
</dbReference>
<evidence type="ECO:0000313" key="13">
    <source>
        <dbReference type="EMBL" id="OZG56098.1"/>
    </source>
</evidence>
<dbReference type="UniPathway" id="UPA00085"/>
<sequence length="229" mass="25847">MMNEQKKRTKDEKTRFSPVPTNRIWTIPNVISFLRIASIVLIAWLIWFSQPDHPDYLIWSLIVLSLSAASDGLDGYIARRFNQVTLLGQLLDPIADRMLIILTGIALCLANVIPWWMMLLIVARDATMLVLVLVLSDHHYGPLPVHFVGKTGTFMLMCAIPVLIISATLRSLNLYYAVHCFGLALYWWGIGLYWVAGVIYLMQGIRLLKADKVAKKAGIPLSREVGERA</sequence>
<dbReference type="RefSeq" id="WP_094689663.1">
    <property type="nucleotide sequence ID" value="NZ_JACBYZ010000001.1"/>
</dbReference>
<keyword evidence="4 11" id="KW-0808">Transferase</keyword>
<evidence type="ECO:0000256" key="7">
    <source>
        <dbReference type="ARBA" id="ARBA00023098"/>
    </source>
</evidence>
<dbReference type="GO" id="GO:0016020">
    <property type="term" value="C:membrane"/>
    <property type="evidence" value="ECO:0007669"/>
    <property type="project" value="UniProtKB-SubCell"/>
</dbReference>
<keyword evidence="7" id="KW-0443">Lipid metabolism</keyword>
<comment type="subcellular location">
    <subcellularLocation>
        <location evidence="1">Membrane</location>
        <topology evidence="1">Multi-pass membrane protein</topology>
    </subcellularLocation>
</comment>
<dbReference type="EMBL" id="MWWU01000002">
    <property type="protein sequence ID" value="OZG56098.1"/>
    <property type="molecule type" value="Genomic_DNA"/>
</dbReference>
<evidence type="ECO:0000256" key="10">
    <source>
        <dbReference type="ARBA" id="ARBA00023264"/>
    </source>
</evidence>
<name>A0A261FAI2_9BIFI</name>
<keyword evidence="8 12" id="KW-0472">Membrane</keyword>
<comment type="similarity">
    <text evidence="2 11">Belongs to the CDP-alcohol phosphatidyltransferase class-I family.</text>
</comment>
<keyword evidence="6 12" id="KW-1133">Transmembrane helix</keyword>
<gene>
    <name evidence="13" type="ORF">AEAE_0586</name>
</gene>
<dbReference type="PANTHER" id="PTHR14269:SF62">
    <property type="entry name" value="CDP-DIACYLGLYCEROL--GLYCEROL-3-PHOSPHATE 3-PHOSPHATIDYLTRANSFERASE 1, CHLOROPLASTIC"/>
    <property type="match status" value="1"/>
</dbReference>
<evidence type="ECO:0000256" key="9">
    <source>
        <dbReference type="ARBA" id="ARBA00023209"/>
    </source>
</evidence>
<dbReference type="InterPro" id="IPR048254">
    <property type="entry name" value="CDP_ALCOHOL_P_TRANSF_CS"/>
</dbReference>
<proteinExistence type="inferred from homology"/>
<evidence type="ECO:0000256" key="4">
    <source>
        <dbReference type="ARBA" id="ARBA00022679"/>
    </source>
</evidence>
<evidence type="ECO:0000256" key="5">
    <source>
        <dbReference type="ARBA" id="ARBA00022692"/>
    </source>
</evidence>
<dbReference type="PROSITE" id="PS00379">
    <property type="entry name" value="CDP_ALCOHOL_P_TRANSF"/>
    <property type="match status" value="1"/>
</dbReference>
<evidence type="ECO:0000256" key="1">
    <source>
        <dbReference type="ARBA" id="ARBA00004141"/>
    </source>
</evidence>
<evidence type="ECO:0000256" key="11">
    <source>
        <dbReference type="RuleBase" id="RU003750"/>
    </source>
</evidence>
<dbReference type="Gene3D" id="1.20.120.1760">
    <property type="match status" value="1"/>
</dbReference>
<keyword evidence="9" id="KW-0594">Phospholipid biosynthesis</keyword>
<evidence type="ECO:0000313" key="14">
    <source>
        <dbReference type="Proteomes" id="UP000228976"/>
    </source>
</evidence>
<dbReference type="InterPro" id="IPR043130">
    <property type="entry name" value="CDP-OH_PTrfase_TM_dom"/>
</dbReference>
<evidence type="ECO:0000256" key="12">
    <source>
        <dbReference type="SAM" id="Phobius"/>
    </source>
</evidence>
<dbReference type="PIRSF" id="PIRSF000847">
    <property type="entry name" value="Phos_ph_gly_syn"/>
    <property type="match status" value="1"/>
</dbReference>
<evidence type="ECO:0000256" key="6">
    <source>
        <dbReference type="ARBA" id="ARBA00022989"/>
    </source>
</evidence>
<protein>
    <submittedName>
        <fullName evidence="13">Phosphatidylglycerophosphate synthase</fullName>
    </submittedName>
</protein>
<evidence type="ECO:0000256" key="3">
    <source>
        <dbReference type="ARBA" id="ARBA00022516"/>
    </source>
</evidence>
<dbReference type="AlphaFoldDB" id="A0A261FAI2"/>
<keyword evidence="3" id="KW-0444">Lipid biosynthesis</keyword>
<keyword evidence="10" id="KW-1208">Phospholipid metabolism</keyword>
<dbReference type="GO" id="GO:0008444">
    <property type="term" value="F:CDP-diacylglycerol-glycerol-3-phosphate 3-phosphatidyltransferase activity"/>
    <property type="evidence" value="ECO:0007669"/>
    <property type="project" value="InterPro"/>
</dbReference>